<accession>A0ABR1LNU1</accession>
<name>A0ABR1LNU1_9PEZI</name>
<organism evidence="2 3">
    <name type="scientific">Phyllosticta citribraziliensis</name>
    <dbReference type="NCBI Taxonomy" id="989973"/>
    <lineage>
        <taxon>Eukaryota</taxon>
        <taxon>Fungi</taxon>
        <taxon>Dikarya</taxon>
        <taxon>Ascomycota</taxon>
        <taxon>Pezizomycotina</taxon>
        <taxon>Dothideomycetes</taxon>
        <taxon>Dothideomycetes incertae sedis</taxon>
        <taxon>Botryosphaeriales</taxon>
        <taxon>Phyllostictaceae</taxon>
        <taxon>Phyllosticta</taxon>
    </lineage>
</organism>
<evidence type="ECO:0000256" key="1">
    <source>
        <dbReference type="SAM" id="Phobius"/>
    </source>
</evidence>
<dbReference type="EMBL" id="JBBPEH010000006">
    <property type="protein sequence ID" value="KAK7536845.1"/>
    <property type="molecule type" value="Genomic_DNA"/>
</dbReference>
<evidence type="ECO:0000313" key="3">
    <source>
        <dbReference type="Proteomes" id="UP001360953"/>
    </source>
</evidence>
<sequence length="183" mass="20250">MDSRFLIQIQVLIVSWLIGPSLVVDVMLVMVFGLLVEGALLSLQHSDCIACLGLAPPTHVFLRGVSTLFVSSLFSNWSIASLFCLRCWLVTRRCSPHLSLLSGQSPSPLPTVRRDSLRYPSPLYQVDLTSPSRLRCWLETTAAQTTPSPALSSALSNPSPFFATRRRDHLLFSLKVSLQHSLT</sequence>
<keyword evidence="1" id="KW-0812">Transmembrane</keyword>
<gene>
    <name evidence="2" type="ORF">J3D65DRAFT_355788</name>
</gene>
<keyword evidence="1" id="KW-0472">Membrane</keyword>
<protein>
    <submittedName>
        <fullName evidence="2">Uncharacterized protein</fullName>
    </submittedName>
</protein>
<feature type="transmembrane region" description="Helical" evidence="1">
    <location>
        <begin position="68"/>
        <end position="89"/>
    </location>
</feature>
<keyword evidence="3" id="KW-1185">Reference proteome</keyword>
<comment type="caution">
    <text evidence="2">The sequence shown here is derived from an EMBL/GenBank/DDBJ whole genome shotgun (WGS) entry which is preliminary data.</text>
</comment>
<evidence type="ECO:0000313" key="2">
    <source>
        <dbReference type="EMBL" id="KAK7536845.1"/>
    </source>
</evidence>
<keyword evidence="1" id="KW-1133">Transmembrane helix</keyword>
<dbReference type="Proteomes" id="UP001360953">
    <property type="component" value="Unassembled WGS sequence"/>
</dbReference>
<proteinExistence type="predicted"/>
<feature type="transmembrane region" description="Helical" evidence="1">
    <location>
        <begin position="12"/>
        <end position="36"/>
    </location>
</feature>
<reference evidence="2 3" key="1">
    <citation type="submission" date="2024-04" db="EMBL/GenBank/DDBJ databases">
        <title>Phyllosticta paracitricarpa is synonymous to the EU quarantine fungus P. citricarpa based on phylogenomic analyses.</title>
        <authorList>
            <consortium name="Lawrence Berkeley National Laboratory"/>
            <person name="Van ingen-buijs V.A."/>
            <person name="Van westerhoven A.C."/>
            <person name="Haridas S."/>
            <person name="Skiadas P."/>
            <person name="Martin F."/>
            <person name="Groenewald J.Z."/>
            <person name="Crous P.W."/>
            <person name="Seidl M.F."/>
        </authorList>
    </citation>
    <scope>NUCLEOTIDE SEQUENCE [LARGE SCALE GENOMIC DNA]</scope>
    <source>
        <strain evidence="2 3">CPC 17464</strain>
    </source>
</reference>
<dbReference type="RefSeq" id="XP_066654996.1">
    <property type="nucleotide sequence ID" value="XM_066795590.1"/>
</dbReference>
<dbReference type="GeneID" id="92028496"/>